<comment type="caution">
    <text evidence="2">The sequence shown here is derived from an EMBL/GenBank/DDBJ whole genome shotgun (WGS) entry which is preliminary data.</text>
</comment>
<dbReference type="PANTHER" id="PTHR47129">
    <property type="entry name" value="QUINONE OXIDOREDUCTASE 2"/>
    <property type="match status" value="1"/>
</dbReference>
<dbReference type="InterPro" id="IPR016040">
    <property type="entry name" value="NAD(P)-bd_dom"/>
</dbReference>
<dbReference type="Pfam" id="PF13460">
    <property type="entry name" value="NAD_binding_10"/>
    <property type="match status" value="1"/>
</dbReference>
<dbReference type="RefSeq" id="WP_150973578.1">
    <property type="nucleotide sequence ID" value="NZ_VZDO01000025.1"/>
</dbReference>
<dbReference type="InterPro" id="IPR052718">
    <property type="entry name" value="NmrA-type_oxidoreductase"/>
</dbReference>
<proteinExistence type="predicted"/>
<dbReference type="AlphaFoldDB" id="A0A7V7TUJ5"/>
<protein>
    <submittedName>
        <fullName evidence="2">NAD(P)H-binding protein</fullName>
    </submittedName>
</protein>
<dbReference type="SUPFAM" id="SSF51735">
    <property type="entry name" value="NAD(P)-binding Rossmann-fold domains"/>
    <property type="match status" value="1"/>
</dbReference>
<evidence type="ECO:0000259" key="1">
    <source>
        <dbReference type="Pfam" id="PF13460"/>
    </source>
</evidence>
<dbReference type="EMBL" id="VZDO01000025">
    <property type="protein sequence ID" value="KAB0676176.1"/>
    <property type="molecule type" value="Genomic_DNA"/>
</dbReference>
<accession>A0A7V7TUJ5</accession>
<keyword evidence="3" id="KW-1185">Reference proteome</keyword>
<evidence type="ECO:0000313" key="3">
    <source>
        <dbReference type="Proteomes" id="UP000432089"/>
    </source>
</evidence>
<sequence length="286" mass="29798">MRYAITGATGQLGRLVIDALLETVPAADVVAAVRDPAKASDLAAKGVEVREADYDRPDTLRTAFEGIGKVLLISSSAVGVREKQHRAAIDAAKAAGVELLAYTSILHADTTPAKLAREHKATEDAIAASGVPAAILRNGWYTENHLMGLQPALEHGAMVGSAGEGRFSSAVRADYAAAAAAVLLSAESQAGQVYELAGDDGYTLAEFAAELSRQTGKEIAYRDLPEADYKGVLAGAGLPEALADALADEDNVARNDTLFDDGRTLSRLIDRPTTPMRETVAAALAG</sequence>
<dbReference type="Gene3D" id="3.90.25.10">
    <property type="entry name" value="UDP-galactose 4-epimerase, domain 1"/>
    <property type="match status" value="1"/>
</dbReference>
<evidence type="ECO:0000313" key="2">
    <source>
        <dbReference type="EMBL" id="KAB0676176.1"/>
    </source>
</evidence>
<dbReference type="InterPro" id="IPR036291">
    <property type="entry name" value="NAD(P)-bd_dom_sf"/>
</dbReference>
<name>A0A7V7TUJ5_9HYPH</name>
<reference evidence="2 3" key="1">
    <citation type="submission" date="2019-09" db="EMBL/GenBank/DDBJ databases">
        <title>YIM 132180 draft genome.</title>
        <authorList>
            <person name="Zhang K."/>
        </authorList>
    </citation>
    <scope>NUCLEOTIDE SEQUENCE [LARGE SCALE GENOMIC DNA]</scope>
    <source>
        <strain evidence="2 3">YIM 132180</strain>
    </source>
</reference>
<dbReference type="Proteomes" id="UP000432089">
    <property type="component" value="Unassembled WGS sequence"/>
</dbReference>
<dbReference type="PANTHER" id="PTHR47129:SF1">
    <property type="entry name" value="NMRA-LIKE DOMAIN-CONTAINING PROTEIN"/>
    <property type="match status" value="1"/>
</dbReference>
<dbReference type="Gene3D" id="3.40.50.720">
    <property type="entry name" value="NAD(P)-binding Rossmann-like Domain"/>
    <property type="match status" value="1"/>
</dbReference>
<organism evidence="2 3">
    <name type="scientific">Plantimonas leprariae</name>
    <dbReference type="NCBI Taxonomy" id="2615207"/>
    <lineage>
        <taxon>Bacteria</taxon>
        <taxon>Pseudomonadati</taxon>
        <taxon>Pseudomonadota</taxon>
        <taxon>Alphaproteobacteria</taxon>
        <taxon>Hyphomicrobiales</taxon>
        <taxon>Aurantimonadaceae</taxon>
        <taxon>Plantimonas</taxon>
    </lineage>
</organism>
<feature type="domain" description="NAD(P)-binding" evidence="1">
    <location>
        <begin position="7"/>
        <end position="183"/>
    </location>
</feature>
<gene>
    <name evidence="2" type="ORF">F6X38_21765</name>
</gene>